<dbReference type="SUPFAM" id="SSF56112">
    <property type="entry name" value="Protein kinase-like (PK-like)"/>
    <property type="match status" value="1"/>
</dbReference>
<proteinExistence type="predicted"/>
<evidence type="ECO:0000313" key="10">
    <source>
        <dbReference type="EMBL" id="KAK9019196.1"/>
    </source>
</evidence>
<dbReference type="Gene3D" id="1.10.510.10">
    <property type="entry name" value="Transferase(Phosphotransferase) domain 1"/>
    <property type="match status" value="1"/>
</dbReference>
<keyword evidence="5" id="KW-0418">Kinase</keyword>
<evidence type="ECO:0000259" key="9">
    <source>
        <dbReference type="PROSITE" id="PS50011"/>
    </source>
</evidence>
<evidence type="ECO:0000256" key="1">
    <source>
        <dbReference type="ARBA" id="ARBA00012513"/>
    </source>
</evidence>
<dbReference type="PANTHER" id="PTHR48005">
    <property type="entry name" value="LEUCINE RICH REPEAT KINASE 2"/>
    <property type="match status" value="1"/>
</dbReference>
<dbReference type="InterPro" id="IPR051420">
    <property type="entry name" value="Ser_Thr_Kinases_DiverseReg"/>
</dbReference>
<evidence type="ECO:0000256" key="8">
    <source>
        <dbReference type="ARBA" id="ARBA00048679"/>
    </source>
</evidence>
<comment type="caution">
    <text evidence="10">The sequence shown here is derived from an EMBL/GenBank/DDBJ whole genome shotgun (WGS) entry which is preliminary data.</text>
</comment>
<comment type="catalytic activity">
    <reaction evidence="8">
        <text>L-seryl-[protein] + ATP = O-phospho-L-seryl-[protein] + ADP + H(+)</text>
        <dbReference type="Rhea" id="RHEA:17989"/>
        <dbReference type="Rhea" id="RHEA-COMP:9863"/>
        <dbReference type="Rhea" id="RHEA-COMP:11604"/>
        <dbReference type="ChEBI" id="CHEBI:15378"/>
        <dbReference type="ChEBI" id="CHEBI:29999"/>
        <dbReference type="ChEBI" id="CHEBI:30616"/>
        <dbReference type="ChEBI" id="CHEBI:83421"/>
        <dbReference type="ChEBI" id="CHEBI:456216"/>
        <dbReference type="EC" id="2.7.11.1"/>
    </reaction>
</comment>
<accession>A0ABR2S1S6</accession>
<keyword evidence="11" id="KW-1185">Reference proteome</keyword>
<keyword evidence="6" id="KW-0067">ATP-binding</keyword>
<dbReference type="InterPro" id="IPR011009">
    <property type="entry name" value="Kinase-like_dom_sf"/>
</dbReference>
<name>A0ABR2S1S6_9ROSI</name>
<keyword evidence="4" id="KW-0547">Nucleotide-binding</keyword>
<feature type="domain" description="Protein kinase" evidence="9">
    <location>
        <begin position="1"/>
        <end position="191"/>
    </location>
</feature>
<dbReference type="PANTHER" id="PTHR48005:SF16">
    <property type="entry name" value="MDIS1-INTERACTING RECEPTOR LIKE KINASE 2-LIKE ISOFORM X1"/>
    <property type="match status" value="1"/>
</dbReference>
<evidence type="ECO:0000256" key="5">
    <source>
        <dbReference type="ARBA" id="ARBA00022777"/>
    </source>
</evidence>
<dbReference type="InterPro" id="IPR000719">
    <property type="entry name" value="Prot_kinase_dom"/>
</dbReference>
<evidence type="ECO:0000256" key="6">
    <source>
        <dbReference type="ARBA" id="ARBA00022840"/>
    </source>
</evidence>
<evidence type="ECO:0000256" key="3">
    <source>
        <dbReference type="ARBA" id="ARBA00022679"/>
    </source>
</evidence>
<evidence type="ECO:0000256" key="7">
    <source>
        <dbReference type="ARBA" id="ARBA00047899"/>
    </source>
</evidence>
<organism evidence="10 11">
    <name type="scientific">Hibiscus sabdariffa</name>
    <name type="common">roselle</name>
    <dbReference type="NCBI Taxonomy" id="183260"/>
    <lineage>
        <taxon>Eukaryota</taxon>
        <taxon>Viridiplantae</taxon>
        <taxon>Streptophyta</taxon>
        <taxon>Embryophyta</taxon>
        <taxon>Tracheophyta</taxon>
        <taxon>Spermatophyta</taxon>
        <taxon>Magnoliopsida</taxon>
        <taxon>eudicotyledons</taxon>
        <taxon>Gunneridae</taxon>
        <taxon>Pentapetalae</taxon>
        <taxon>rosids</taxon>
        <taxon>malvids</taxon>
        <taxon>Malvales</taxon>
        <taxon>Malvaceae</taxon>
        <taxon>Malvoideae</taxon>
        <taxon>Hibiscus</taxon>
    </lineage>
</organism>
<dbReference type="Proteomes" id="UP001396334">
    <property type="component" value="Unassembled WGS sequence"/>
</dbReference>
<evidence type="ECO:0000256" key="2">
    <source>
        <dbReference type="ARBA" id="ARBA00022527"/>
    </source>
</evidence>
<dbReference type="EMBL" id="JBBPBN010000017">
    <property type="protein sequence ID" value="KAK9019196.1"/>
    <property type="molecule type" value="Genomic_DNA"/>
</dbReference>
<comment type="catalytic activity">
    <reaction evidence="7">
        <text>L-threonyl-[protein] + ATP = O-phospho-L-threonyl-[protein] + ADP + H(+)</text>
        <dbReference type="Rhea" id="RHEA:46608"/>
        <dbReference type="Rhea" id="RHEA-COMP:11060"/>
        <dbReference type="Rhea" id="RHEA-COMP:11605"/>
        <dbReference type="ChEBI" id="CHEBI:15378"/>
        <dbReference type="ChEBI" id="CHEBI:30013"/>
        <dbReference type="ChEBI" id="CHEBI:30616"/>
        <dbReference type="ChEBI" id="CHEBI:61977"/>
        <dbReference type="ChEBI" id="CHEBI:456216"/>
        <dbReference type="EC" id="2.7.11.1"/>
    </reaction>
</comment>
<dbReference type="Pfam" id="PF00069">
    <property type="entry name" value="Pkinase"/>
    <property type="match status" value="1"/>
</dbReference>
<evidence type="ECO:0000313" key="11">
    <source>
        <dbReference type="Proteomes" id="UP001396334"/>
    </source>
</evidence>
<keyword evidence="3" id="KW-0808">Transferase</keyword>
<dbReference type="EC" id="2.7.11.1" evidence="1"/>
<dbReference type="PROSITE" id="PS50011">
    <property type="entry name" value="PROTEIN_KINASE_DOM"/>
    <property type="match status" value="1"/>
</dbReference>
<keyword evidence="2" id="KW-0723">Serine/threonine-protein kinase</keyword>
<sequence>MPRGSLFYVFIDDTKTAKLDWIKRVKVIKDTTSALSYLHHDCHSPIVHRDILSNNILLNSDFEARVSDFGTARLLDPNSSIQIACCYLQIHCTRSNPKFRLTMKRASHAFLCQKETLPTVSKLSLVQLKNLDLYMEGDASEIQFENAVQDQDGETLGHTNFACHEFHHLDVGLHSLIEFRLLHPLYTDHGS</sequence>
<reference evidence="10 11" key="1">
    <citation type="journal article" date="2024" name="G3 (Bethesda)">
        <title>Genome assembly of Hibiscus sabdariffa L. provides insights into metabolisms of medicinal natural products.</title>
        <authorList>
            <person name="Kim T."/>
        </authorList>
    </citation>
    <scope>NUCLEOTIDE SEQUENCE [LARGE SCALE GENOMIC DNA]</scope>
    <source>
        <strain evidence="10">TK-2024</strain>
        <tissue evidence="10">Old leaves</tissue>
    </source>
</reference>
<evidence type="ECO:0000256" key="4">
    <source>
        <dbReference type="ARBA" id="ARBA00022741"/>
    </source>
</evidence>
<gene>
    <name evidence="10" type="ORF">V6N11_053724</name>
</gene>
<protein>
    <recommendedName>
        <fullName evidence="1">non-specific serine/threonine protein kinase</fullName>
        <ecNumber evidence="1">2.7.11.1</ecNumber>
    </recommendedName>
</protein>